<organism evidence="1 2">
    <name type="scientific">Gracilibacillus oryzae</name>
    <dbReference type="NCBI Taxonomy" id="1672701"/>
    <lineage>
        <taxon>Bacteria</taxon>
        <taxon>Bacillati</taxon>
        <taxon>Bacillota</taxon>
        <taxon>Bacilli</taxon>
        <taxon>Bacillales</taxon>
        <taxon>Bacillaceae</taxon>
        <taxon>Gracilibacillus</taxon>
    </lineage>
</organism>
<gene>
    <name evidence="1" type="ORF">F9U64_13975</name>
</gene>
<dbReference type="InterPro" id="IPR027417">
    <property type="entry name" value="P-loop_NTPase"/>
</dbReference>
<dbReference type="Gene3D" id="3.40.50.300">
    <property type="entry name" value="P-loop containing nucleotide triphosphate hydrolases"/>
    <property type="match status" value="1"/>
</dbReference>
<proteinExistence type="predicted"/>
<evidence type="ECO:0000313" key="1">
    <source>
        <dbReference type="EMBL" id="KAB8130735.1"/>
    </source>
</evidence>
<keyword evidence="2" id="KW-1185">Reference proteome</keyword>
<keyword evidence="1" id="KW-0808">Transferase</keyword>
<dbReference type="EMBL" id="WEID01000069">
    <property type="protein sequence ID" value="KAB8130735.1"/>
    <property type="molecule type" value="Genomic_DNA"/>
</dbReference>
<reference evidence="1 2" key="1">
    <citation type="submission" date="2019-10" db="EMBL/GenBank/DDBJ databases">
        <title>Gracilibacillus sp. nov. isolated from rice seeds.</title>
        <authorList>
            <person name="He S."/>
        </authorList>
    </citation>
    <scope>NUCLEOTIDE SEQUENCE [LARGE SCALE GENOMIC DNA]</scope>
    <source>
        <strain evidence="1 2">TD8</strain>
    </source>
</reference>
<dbReference type="SUPFAM" id="SSF52540">
    <property type="entry name" value="P-loop containing nucleoside triphosphate hydrolases"/>
    <property type="match status" value="1"/>
</dbReference>
<name>A0A7C8KPB9_9BACI</name>
<dbReference type="Proteomes" id="UP000480246">
    <property type="component" value="Unassembled WGS sequence"/>
</dbReference>
<accession>A0A7C8KPB9</accession>
<evidence type="ECO:0000313" key="2">
    <source>
        <dbReference type="Proteomes" id="UP000480246"/>
    </source>
</evidence>
<comment type="caution">
    <text evidence="1">The sequence shown here is derived from an EMBL/GenBank/DDBJ whole genome shotgun (WGS) entry which is preliminary data.</text>
</comment>
<dbReference type="AlphaFoldDB" id="A0A7C8KPB9"/>
<keyword evidence="1" id="KW-0418">Kinase</keyword>
<sequence length="192" mass="22424">MIILIGGVSCTGKTNMAQKLLEKYHVPYYSIDHLKMGIYRSDKNCGFTPEDSEEKIAEKLWPIVREMIKTMIENQQHAVIEGCYMLPEQVESLRKIYPDDIVSLYLLFSADYIEQHFASHIVPYRNIIEKRGEEERPISQFIAEHAELRNNCIAHSANFFEITQDYAQEIKKAYAYIEEKVLLNEKTNNKRA</sequence>
<dbReference type="OrthoDB" id="9788481at2"/>
<dbReference type="GO" id="GO:0016301">
    <property type="term" value="F:kinase activity"/>
    <property type="evidence" value="ECO:0007669"/>
    <property type="project" value="UniProtKB-KW"/>
</dbReference>
<dbReference type="RefSeq" id="WP_153404726.1">
    <property type="nucleotide sequence ID" value="NZ_ML762434.1"/>
</dbReference>
<protein>
    <submittedName>
        <fullName evidence="1">2-phosphoglycerate kinase</fullName>
    </submittedName>
</protein>